<gene>
    <name evidence="1" type="ORF">chiPu_0018447</name>
</gene>
<sequence length="101" mass="10896">MLSTCLVDCIFNNALSEQSSGSSIVQSLSHWDGSNWCFIEGKLEWCLPTDVSVLTPLKSVSGQGACGLYSLMESGHRGCDHHQHDVGCSCAVSSFWILSRG</sequence>
<reference evidence="1 2" key="1">
    <citation type="journal article" date="2018" name="Nat. Ecol. Evol.">
        <title>Shark genomes provide insights into elasmobranch evolution and the origin of vertebrates.</title>
        <authorList>
            <person name="Hara Y"/>
            <person name="Yamaguchi K"/>
            <person name="Onimaru K"/>
            <person name="Kadota M"/>
            <person name="Koyanagi M"/>
            <person name="Keeley SD"/>
            <person name="Tatsumi K"/>
            <person name="Tanaka K"/>
            <person name="Motone F"/>
            <person name="Kageyama Y"/>
            <person name="Nozu R"/>
            <person name="Adachi N"/>
            <person name="Nishimura O"/>
            <person name="Nakagawa R"/>
            <person name="Tanegashima C"/>
            <person name="Kiyatake I"/>
            <person name="Matsumoto R"/>
            <person name="Murakumo K"/>
            <person name="Nishida K"/>
            <person name="Terakita A"/>
            <person name="Kuratani S"/>
            <person name="Sato K"/>
            <person name="Hyodo S Kuraku.S."/>
        </authorList>
    </citation>
    <scope>NUCLEOTIDE SEQUENCE [LARGE SCALE GENOMIC DNA]</scope>
</reference>
<evidence type="ECO:0000313" key="2">
    <source>
        <dbReference type="Proteomes" id="UP000287033"/>
    </source>
</evidence>
<dbReference type="EMBL" id="BEZZ01001581">
    <property type="protein sequence ID" value="GCC19659.1"/>
    <property type="molecule type" value="Genomic_DNA"/>
</dbReference>
<name>A0A401RND3_CHIPU</name>
<proteinExistence type="predicted"/>
<dbReference type="Proteomes" id="UP000287033">
    <property type="component" value="Unassembled WGS sequence"/>
</dbReference>
<evidence type="ECO:0000313" key="1">
    <source>
        <dbReference type="EMBL" id="GCC19659.1"/>
    </source>
</evidence>
<keyword evidence="2" id="KW-1185">Reference proteome</keyword>
<dbReference type="AlphaFoldDB" id="A0A401RND3"/>
<organism evidence="1 2">
    <name type="scientific">Chiloscyllium punctatum</name>
    <name type="common">Brownbanded bambooshark</name>
    <name type="synonym">Hemiscyllium punctatum</name>
    <dbReference type="NCBI Taxonomy" id="137246"/>
    <lineage>
        <taxon>Eukaryota</taxon>
        <taxon>Metazoa</taxon>
        <taxon>Chordata</taxon>
        <taxon>Craniata</taxon>
        <taxon>Vertebrata</taxon>
        <taxon>Chondrichthyes</taxon>
        <taxon>Elasmobranchii</taxon>
        <taxon>Galeomorphii</taxon>
        <taxon>Galeoidea</taxon>
        <taxon>Orectolobiformes</taxon>
        <taxon>Hemiscylliidae</taxon>
        <taxon>Chiloscyllium</taxon>
    </lineage>
</organism>
<accession>A0A401RND3</accession>
<protein>
    <submittedName>
        <fullName evidence="1">Uncharacterized protein</fullName>
    </submittedName>
</protein>
<comment type="caution">
    <text evidence="1">The sequence shown here is derived from an EMBL/GenBank/DDBJ whole genome shotgun (WGS) entry which is preliminary data.</text>
</comment>